<dbReference type="Proteomes" id="UP000281985">
    <property type="component" value="Unassembled WGS sequence"/>
</dbReference>
<dbReference type="PROSITE" id="PS50853">
    <property type="entry name" value="FN3"/>
    <property type="match status" value="3"/>
</dbReference>
<keyword evidence="8" id="KW-1185">Reference proteome</keyword>
<gene>
    <name evidence="7" type="ORF">EAX61_15725</name>
</gene>
<reference evidence="7 8" key="1">
    <citation type="submission" date="2018-10" db="EMBL/GenBank/DDBJ databases">
        <title>Dokdonia luteus sp. nov., isolated from sea water.</title>
        <authorList>
            <person name="Zhou L.Y."/>
            <person name="Du Z.J."/>
        </authorList>
    </citation>
    <scope>NUCLEOTIDE SEQUENCE [LARGE SCALE GENOMIC DNA]</scope>
    <source>
        <strain evidence="7 8">SH27</strain>
    </source>
</reference>
<dbReference type="RefSeq" id="WP_121918669.1">
    <property type="nucleotide sequence ID" value="NZ_REFV01000022.1"/>
</dbReference>
<dbReference type="InterPro" id="IPR036116">
    <property type="entry name" value="FN3_sf"/>
</dbReference>
<evidence type="ECO:0000256" key="4">
    <source>
        <dbReference type="SAM" id="SignalP"/>
    </source>
</evidence>
<organism evidence="7 8">
    <name type="scientific">Dokdonia sinensis</name>
    <dbReference type="NCBI Taxonomy" id="2479847"/>
    <lineage>
        <taxon>Bacteria</taxon>
        <taxon>Pseudomonadati</taxon>
        <taxon>Bacteroidota</taxon>
        <taxon>Flavobacteriia</taxon>
        <taxon>Flavobacteriales</taxon>
        <taxon>Flavobacteriaceae</taxon>
        <taxon>Dokdonia</taxon>
    </lineage>
</organism>
<evidence type="ECO:0000256" key="1">
    <source>
        <dbReference type="ARBA" id="ARBA00022670"/>
    </source>
</evidence>
<sequence>MKKITLLMALIVSAFALQVSAQNPVFEGDGGFINDNNCGFGFDEFDAEVTGIGVIGDTQQIDEIRLNISHTWSSDLNIFLQAPDGETTIELSTGNGGLATDAYTETIFSDEGNPPTIGGPAPFTGVFAPEGGSLNEAFAGVEGSGDWTLLVCDSANFDTGTVDQWSIRFQDNPEPCPAPFNVTVSNVMSTSFDISWQGTSGADAYQYVVMNDGDAPEFANPPAVEADQTTDLMETVVALLPATDYDVYVRSVCNGTPGPWTAVVDVTTEDVCPAPTDLSVEEVDNDSIAFSWTAANNSDSYDYAVVPTGDAPTYSAADAAFGNVTGTSATATGLDEQTTYDVYVRNNCGATDGNSVDLGPQSATTGCDNIVLNAGDVYTEDFADAFNTGNDPECFTQNGMNYVYTYEEAQLNGGDFGTGTASTEVVDNDGVFGAAGGYALVDPIQPAVIFGTNDGTNAQMTNLDSPNFDISDVEGAAVRFALNNNVDEFFSSNFGVTNNTMNVQVSTDNGETFTTVLTSDSNTATSDGNEENWENYTLDIDGLGLGGGTIKVRFETILDGVFNFVGQIAIDSFEVSELGCADPENVMLSNLEPNSADVSFSGFSTAVNGHFYALVEPGVDPEVGPYIQSGSLDAGVETFALTTLEPRTCYELYVRAICDGETSGFSDAFEFCAPALCDAPDDVEVDNVTNNSVDVSWDAVDGVVSYDYLLTAPGGDPEVAADVIAGTAGNTTDTAVTISPIADGTSYVAWVRSVCDEDGNTSEYAASAMFMTNIGCNSDFFDTGGIAADYGNNERYTVTLFPSANASALTLEFTSVALEFGEDFLGVYNGVGTAQPFTLDLRAPATFTSTDSTGAITVSFDSDGSGTDSGWEAFTTCSLINDVCSTSIELTADEDFETSAVEVTSTGAVTSNGGADPSCGFFSGNGDGVWYTVEVPESTNITIETQETVTGNDPILDTGLAVYTGSCGSLTEVGCDDDNGIGSYSKVELTGLTAGETLYIRVFGSDSAGLTGDFRLAAYDASLNVSDLAAAGFNFYPNPVDNVLNLSAQEKIQTVEVFNLLGQTVTKSSPDALNTTVDMSNLNTGVYLVNVTINNQTGAYRIIKQ</sequence>
<dbReference type="GO" id="GO:0004252">
    <property type="term" value="F:serine-type endopeptidase activity"/>
    <property type="evidence" value="ECO:0007669"/>
    <property type="project" value="InterPro"/>
</dbReference>
<feature type="domain" description="Fibronectin type-III" evidence="5">
    <location>
        <begin position="178"/>
        <end position="271"/>
    </location>
</feature>
<evidence type="ECO:0000259" key="5">
    <source>
        <dbReference type="PROSITE" id="PS50853"/>
    </source>
</evidence>
<dbReference type="SUPFAM" id="SSF49854">
    <property type="entry name" value="Spermadhesin, CUB domain"/>
    <property type="match status" value="1"/>
</dbReference>
<dbReference type="Gene3D" id="2.60.120.380">
    <property type="match status" value="1"/>
</dbReference>
<dbReference type="InterPro" id="IPR013783">
    <property type="entry name" value="Ig-like_fold"/>
</dbReference>
<evidence type="ECO:0000256" key="2">
    <source>
        <dbReference type="ARBA" id="ARBA00022729"/>
    </source>
</evidence>
<accession>A0A3M0G1T1</accession>
<evidence type="ECO:0000313" key="8">
    <source>
        <dbReference type="Proteomes" id="UP000281985"/>
    </source>
</evidence>
<dbReference type="Pfam" id="PF00041">
    <property type="entry name" value="fn3"/>
    <property type="match status" value="3"/>
</dbReference>
<dbReference type="SUPFAM" id="SSF49785">
    <property type="entry name" value="Galactose-binding domain-like"/>
    <property type="match status" value="1"/>
</dbReference>
<dbReference type="Gene3D" id="2.60.120.260">
    <property type="entry name" value="Galactose-binding domain-like"/>
    <property type="match status" value="1"/>
</dbReference>
<dbReference type="OrthoDB" id="975384at2"/>
<dbReference type="AlphaFoldDB" id="A0A3M0G1T1"/>
<dbReference type="Pfam" id="PF18962">
    <property type="entry name" value="Por_Secre_tail"/>
    <property type="match status" value="1"/>
</dbReference>
<protein>
    <submittedName>
        <fullName evidence="7">T9SS C-terminal target domain-containing protein</fullName>
    </submittedName>
</protein>
<keyword evidence="1" id="KW-0645">Protease</keyword>
<dbReference type="EMBL" id="REFV01000022">
    <property type="protein sequence ID" value="RMB56132.1"/>
    <property type="molecule type" value="Genomic_DNA"/>
</dbReference>
<dbReference type="GO" id="GO:0006508">
    <property type="term" value="P:proteolysis"/>
    <property type="evidence" value="ECO:0007669"/>
    <property type="project" value="UniProtKB-KW"/>
</dbReference>
<dbReference type="InterPro" id="IPR002884">
    <property type="entry name" value="P_dom"/>
</dbReference>
<feature type="signal peptide" evidence="4">
    <location>
        <begin position="1"/>
        <end position="21"/>
    </location>
</feature>
<dbReference type="SMART" id="SM00060">
    <property type="entry name" value="FN3"/>
    <property type="match status" value="5"/>
</dbReference>
<dbReference type="NCBIfam" id="TIGR04183">
    <property type="entry name" value="Por_Secre_tail"/>
    <property type="match status" value="1"/>
</dbReference>
<keyword evidence="2 4" id="KW-0732">Signal</keyword>
<keyword evidence="3" id="KW-0378">Hydrolase</keyword>
<dbReference type="Gene3D" id="2.60.40.10">
    <property type="entry name" value="Immunoglobulins"/>
    <property type="match status" value="3"/>
</dbReference>
<feature type="domain" description="P/Homo B" evidence="6">
    <location>
        <begin position="19"/>
        <end position="175"/>
    </location>
</feature>
<feature type="domain" description="Fibronectin type-III" evidence="5">
    <location>
        <begin position="274"/>
        <end position="368"/>
    </location>
</feature>
<name>A0A3M0G1T1_9FLAO</name>
<dbReference type="InterPro" id="IPR003961">
    <property type="entry name" value="FN3_dom"/>
</dbReference>
<dbReference type="InterPro" id="IPR026444">
    <property type="entry name" value="Secre_tail"/>
</dbReference>
<dbReference type="PROSITE" id="PS51829">
    <property type="entry name" value="P_HOMO_B"/>
    <property type="match status" value="1"/>
</dbReference>
<dbReference type="Pfam" id="PF01483">
    <property type="entry name" value="P_proprotein"/>
    <property type="match status" value="1"/>
</dbReference>
<feature type="domain" description="Fibronectin type-III" evidence="5">
    <location>
        <begin position="679"/>
        <end position="775"/>
    </location>
</feature>
<comment type="caution">
    <text evidence="7">The sequence shown here is derived from an EMBL/GenBank/DDBJ whole genome shotgun (WGS) entry which is preliminary data.</text>
</comment>
<proteinExistence type="predicted"/>
<dbReference type="Gene3D" id="2.60.120.200">
    <property type="match status" value="1"/>
</dbReference>
<dbReference type="SUPFAM" id="SSF49265">
    <property type="entry name" value="Fibronectin type III"/>
    <property type="match status" value="2"/>
</dbReference>
<dbReference type="InterPro" id="IPR035914">
    <property type="entry name" value="Sperma_CUB_dom_sf"/>
</dbReference>
<feature type="chain" id="PRO_5018149548" evidence="4">
    <location>
        <begin position="22"/>
        <end position="1105"/>
    </location>
</feature>
<evidence type="ECO:0000259" key="6">
    <source>
        <dbReference type="PROSITE" id="PS51829"/>
    </source>
</evidence>
<dbReference type="Gene3D" id="2.60.120.290">
    <property type="entry name" value="Spermadhesin, CUB domain"/>
    <property type="match status" value="1"/>
</dbReference>
<dbReference type="CDD" id="cd00063">
    <property type="entry name" value="FN3"/>
    <property type="match status" value="3"/>
</dbReference>
<evidence type="ECO:0000313" key="7">
    <source>
        <dbReference type="EMBL" id="RMB56132.1"/>
    </source>
</evidence>
<dbReference type="InterPro" id="IPR008979">
    <property type="entry name" value="Galactose-bd-like_sf"/>
</dbReference>
<evidence type="ECO:0000256" key="3">
    <source>
        <dbReference type="ARBA" id="ARBA00022801"/>
    </source>
</evidence>